<proteinExistence type="predicted"/>
<organism evidence="2 3">
    <name type="scientific">Leptonema illini</name>
    <dbReference type="NCBI Taxonomy" id="183"/>
    <lineage>
        <taxon>Bacteria</taxon>
        <taxon>Pseudomonadati</taxon>
        <taxon>Spirochaetota</taxon>
        <taxon>Spirochaetia</taxon>
        <taxon>Leptospirales</taxon>
        <taxon>Leptospiraceae</taxon>
        <taxon>Leptonema</taxon>
    </lineage>
</organism>
<evidence type="ECO:0000259" key="1">
    <source>
        <dbReference type="PROSITE" id="PS51833"/>
    </source>
</evidence>
<dbReference type="PANTHER" id="PTHR33525">
    <property type="match status" value="1"/>
</dbReference>
<comment type="caution">
    <text evidence="2">The sequence shown here is derived from an EMBL/GenBank/DDBJ whole genome shotgun (WGS) entry which is preliminary data.</text>
</comment>
<dbReference type="NCBIfam" id="TIGR00277">
    <property type="entry name" value="HDIG"/>
    <property type="match status" value="1"/>
</dbReference>
<evidence type="ECO:0000313" key="3">
    <source>
        <dbReference type="Proteomes" id="UP000460298"/>
    </source>
</evidence>
<protein>
    <submittedName>
        <fullName evidence="2">HDOD domain-containing protein</fullName>
    </submittedName>
</protein>
<dbReference type="PROSITE" id="PS51833">
    <property type="entry name" value="HDOD"/>
    <property type="match status" value="1"/>
</dbReference>
<sequence>MPVSREKLQEYLDQIKDLTIIPPVLIQVVSLPDDNEMSFKEMANMVQSDQILTTRLLKLANSPFYNRGNRITSLRDVIVRLGFRIVRSMIFVAMSDSIFQQGNYRKFRDEVWFHSIATGVFGANECEKVTGLKEPDMALVGGLLQDLGKIILNTIDRKKYIEVLNEFLESGGDIREIEVKHFSVDHAAMGVAAARMWKLPDVVVRIIADRHLDAEKRTPMGTYLTFADLAVRKVGFGSFTPKHESDMLAVMADMDFKADDAFFAKIKQDIENDELFKFSLTL</sequence>
<dbReference type="SUPFAM" id="SSF109604">
    <property type="entry name" value="HD-domain/PDEase-like"/>
    <property type="match status" value="1"/>
</dbReference>
<dbReference type="Gene3D" id="1.10.3210.10">
    <property type="entry name" value="Hypothetical protein af1432"/>
    <property type="match status" value="1"/>
</dbReference>
<reference evidence="2 3" key="1">
    <citation type="submission" date="2019-10" db="EMBL/GenBank/DDBJ databases">
        <title>Extracellular Electron Transfer in a Candidatus Methanoperedens spp. Enrichment Culture.</title>
        <authorList>
            <person name="Berger S."/>
            <person name="Rangel Shaw D."/>
            <person name="Berben T."/>
            <person name="In 'T Zandt M."/>
            <person name="Frank J."/>
            <person name="Reimann J."/>
            <person name="Jetten M.S.M."/>
            <person name="Welte C.U."/>
        </authorList>
    </citation>
    <scope>NUCLEOTIDE SEQUENCE [LARGE SCALE GENOMIC DNA]</scope>
    <source>
        <strain evidence="2">SB12</strain>
    </source>
</reference>
<feature type="domain" description="HDOD" evidence="1">
    <location>
        <begin position="18"/>
        <end position="213"/>
    </location>
</feature>
<dbReference type="EMBL" id="WBUI01000008">
    <property type="protein sequence ID" value="KAB2932699.1"/>
    <property type="molecule type" value="Genomic_DNA"/>
</dbReference>
<dbReference type="Pfam" id="PF08668">
    <property type="entry name" value="HDOD"/>
    <property type="match status" value="1"/>
</dbReference>
<dbReference type="InterPro" id="IPR013976">
    <property type="entry name" value="HDOD"/>
</dbReference>
<dbReference type="PANTHER" id="PTHR33525:SF3">
    <property type="entry name" value="RIBONUCLEASE Y"/>
    <property type="match status" value="1"/>
</dbReference>
<evidence type="ECO:0000313" key="2">
    <source>
        <dbReference type="EMBL" id="KAB2932699.1"/>
    </source>
</evidence>
<dbReference type="AlphaFoldDB" id="A0A833M1U5"/>
<dbReference type="Proteomes" id="UP000460298">
    <property type="component" value="Unassembled WGS sequence"/>
</dbReference>
<dbReference type="InterPro" id="IPR052340">
    <property type="entry name" value="RNase_Y/CdgJ"/>
</dbReference>
<accession>A0A833M1U5</accession>
<gene>
    <name evidence="2" type="ORF">F9K24_09985</name>
</gene>
<dbReference type="InterPro" id="IPR006675">
    <property type="entry name" value="HDIG_dom"/>
</dbReference>
<name>A0A833M1U5_9LEPT</name>